<proteinExistence type="predicted"/>
<evidence type="ECO:0000313" key="2">
    <source>
        <dbReference type="Proteomes" id="UP000289738"/>
    </source>
</evidence>
<comment type="caution">
    <text evidence="1">The sequence shown here is derived from an EMBL/GenBank/DDBJ whole genome shotgun (WGS) entry which is preliminary data.</text>
</comment>
<keyword evidence="2" id="KW-1185">Reference proteome</keyword>
<gene>
    <name evidence="1" type="ORF">Ahy_A10g050209</name>
</gene>
<dbReference type="Proteomes" id="UP000289738">
    <property type="component" value="Chromosome A10"/>
</dbReference>
<evidence type="ECO:0008006" key="3">
    <source>
        <dbReference type="Google" id="ProtNLM"/>
    </source>
</evidence>
<sequence>MGAEGTEVTDDEHVAFLFYWLNAILFCSRSVQMSKFFLPLATLLHEGKVLNLAKLLLGHILEELGQFDFDNDQLNFTPFLCHNYGPVWLDRLLFPNTNEESELTNQNWTNLLTVQVIPIGLPQHTKKFKITLYAPYLTARQLGFSQAIPMPQPRHGDPFCHIALTSQEDFNACLLKNQQCRDRSTS</sequence>
<dbReference type="AlphaFoldDB" id="A0A445B8T8"/>
<organism evidence="1 2">
    <name type="scientific">Arachis hypogaea</name>
    <name type="common">Peanut</name>
    <dbReference type="NCBI Taxonomy" id="3818"/>
    <lineage>
        <taxon>Eukaryota</taxon>
        <taxon>Viridiplantae</taxon>
        <taxon>Streptophyta</taxon>
        <taxon>Embryophyta</taxon>
        <taxon>Tracheophyta</taxon>
        <taxon>Spermatophyta</taxon>
        <taxon>Magnoliopsida</taxon>
        <taxon>eudicotyledons</taxon>
        <taxon>Gunneridae</taxon>
        <taxon>Pentapetalae</taxon>
        <taxon>rosids</taxon>
        <taxon>fabids</taxon>
        <taxon>Fabales</taxon>
        <taxon>Fabaceae</taxon>
        <taxon>Papilionoideae</taxon>
        <taxon>50 kb inversion clade</taxon>
        <taxon>dalbergioids sensu lato</taxon>
        <taxon>Dalbergieae</taxon>
        <taxon>Pterocarpus clade</taxon>
        <taxon>Arachis</taxon>
    </lineage>
</organism>
<reference evidence="1 2" key="1">
    <citation type="submission" date="2019-01" db="EMBL/GenBank/DDBJ databases">
        <title>Sequencing of cultivated peanut Arachis hypogaea provides insights into genome evolution and oil improvement.</title>
        <authorList>
            <person name="Chen X."/>
        </authorList>
    </citation>
    <scope>NUCLEOTIDE SEQUENCE [LARGE SCALE GENOMIC DNA]</scope>
    <source>
        <strain evidence="2">cv. Fuhuasheng</strain>
        <tissue evidence="1">Leaves</tissue>
    </source>
</reference>
<protein>
    <recommendedName>
        <fullName evidence="3">Aminotransferase-like plant mobile domain-containing protein</fullName>
    </recommendedName>
</protein>
<name>A0A445B8T8_ARAHY</name>
<evidence type="ECO:0000313" key="1">
    <source>
        <dbReference type="EMBL" id="RYR35081.1"/>
    </source>
</evidence>
<dbReference type="EMBL" id="SDMP01000010">
    <property type="protein sequence ID" value="RYR35081.1"/>
    <property type="molecule type" value="Genomic_DNA"/>
</dbReference>
<accession>A0A445B8T8</accession>